<protein>
    <submittedName>
        <fullName evidence="3">Mu-like prophage major head subunit gpT</fullName>
    </submittedName>
</protein>
<feature type="domain" description="Bacteriophage Mu GpT" evidence="2">
    <location>
        <begin position="211"/>
        <end position="276"/>
    </location>
</feature>
<dbReference type="AlphaFoldDB" id="A0A1G8LEK2"/>
<dbReference type="RefSeq" id="WP_218122808.1">
    <property type="nucleotide sequence ID" value="NZ_FNCY01000021.1"/>
</dbReference>
<sequence length="349" mass="37602">MIKKFASIGIAIAFAALAVLSWPATAGQDAFTALANSDAVPAFAAVGMLVNASTLQSIFTGLKTLFNNALKAVPGDWQKTAMEVPSTGAGEDYAWLSRFPRMRKWVGDKVVKALKAGKYYKANEDWEATIEVDRNDIEDDRLGLYNNQAMQAGESAGELNDIIVDDLKNNAFTQTGIDGQYFYDTDHPVGDSSVSNKITAALSSATLAGAQASYGALRTKIMEFKDEEGMPLRLIPDTFEVPPALEAAARVICEADKLGDNSPNPYKGTATVLVNPGLTSSTAYMLHVTSKQSVKPFIVQMRKKPVFVSQTGMDNDDVFNRKKFKYGAEARATGLYGYWQLSAASTGAG</sequence>
<feature type="signal peptide" evidence="1">
    <location>
        <begin position="1"/>
        <end position="26"/>
    </location>
</feature>
<keyword evidence="1" id="KW-0732">Signal</keyword>
<reference evidence="3 4" key="1">
    <citation type="submission" date="2016-10" db="EMBL/GenBank/DDBJ databases">
        <authorList>
            <person name="de Groot N.N."/>
        </authorList>
    </citation>
    <scope>NUCLEOTIDE SEQUENCE [LARGE SCALE GENOMIC DNA]</scope>
    <source>
        <strain evidence="3 4">DSM 5885</strain>
    </source>
</reference>
<name>A0A1G8LEK2_9RHOO</name>
<dbReference type="Proteomes" id="UP000198607">
    <property type="component" value="Unassembled WGS sequence"/>
</dbReference>
<organism evidence="3 4">
    <name type="scientific">Propionivibrio dicarboxylicus</name>
    <dbReference type="NCBI Taxonomy" id="83767"/>
    <lineage>
        <taxon>Bacteria</taxon>
        <taxon>Pseudomonadati</taxon>
        <taxon>Pseudomonadota</taxon>
        <taxon>Betaproteobacteria</taxon>
        <taxon>Rhodocyclales</taxon>
        <taxon>Rhodocyclaceae</taxon>
        <taxon>Propionivibrio</taxon>
    </lineage>
</organism>
<evidence type="ECO:0000256" key="1">
    <source>
        <dbReference type="SAM" id="SignalP"/>
    </source>
</evidence>
<dbReference type="EMBL" id="FNCY01000021">
    <property type="protein sequence ID" value="SDI53660.1"/>
    <property type="molecule type" value="Genomic_DNA"/>
</dbReference>
<dbReference type="InterPro" id="IPR018774">
    <property type="entry name" value="Phage_Mu_GpT"/>
</dbReference>
<evidence type="ECO:0000313" key="3">
    <source>
        <dbReference type="EMBL" id="SDI53660.1"/>
    </source>
</evidence>
<dbReference type="Pfam" id="PF10124">
    <property type="entry name" value="Mu-like_gpT"/>
    <property type="match status" value="3"/>
</dbReference>
<proteinExistence type="predicted"/>
<keyword evidence="4" id="KW-1185">Reference proteome</keyword>
<feature type="chain" id="PRO_5011615049" evidence="1">
    <location>
        <begin position="27"/>
        <end position="349"/>
    </location>
</feature>
<feature type="domain" description="Bacteriophage Mu GpT" evidence="2">
    <location>
        <begin position="55"/>
        <end position="198"/>
    </location>
</feature>
<dbReference type="STRING" id="83767.SAMN05660652_03606"/>
<gene>
    <name evidence="3" type="ORF">SAMN05660652_03606</name>
</gene>
<evidence type="ECO:0000313" key="4">
    <source>
        <dbReference type="Proteomes" id="UP000198607"/>
    </source>
</evidence>
<accession>A0A1G8LEK2</accession>
<feature type="domain" description="Bacteriophage Mu GpT" evidence="2">
    <location>
        <begin position="281"/>
        <end position="345"/>
    </location>
</feature>
<evidence type="ECO:0000259" key="2">
    <source>
        <dbReference type="Pfam" id="PF10124"/>
    </source>
</evidence>